<dbReference type="InterPro" id="IPR011012">
    <property type="entry name" value="Longin-like_dom_sf"/>
</dbReference>
<dbReference type="AlphaFoldDB" id="A0A5J4WNU5"/>
<keyword evidence="2" id="KW-0488">Methylation</keyword>
<sequence>MGVTSLAILFRPVNEPTCQEGDVKFIKKQHNVTGAAAWKRKDVESLLETGMKILIGRVAPGQMRSLEYQEANHNFHIVVKPDGRAACCVADRNYPNQSGLYAALSLLSGDPNTKDLAQLIKSYQDPGEADKLIKVQREIDGVRRVMLENVDKVLARGQKIDDLVEQSAELNLSSKKFYNIQIIDCYGQQSKRRAIGVKQRLTRSGADCAVPNMWFMQQDIQRPMYNQGLSALMYATRILLLGDEQNFLVCKGCASTHFRTSQSCPSCGKFVSAQPMTQLVKDPTKKQLADAARLRLSQQAK</sequence>
<dbReference type="CDD" id="cd15843">
    <property type="entry name" value="R-SNARE"/>
    <property type="match status" value="1"/>
</dbReference>
<evidence type="ECO:0000256" key="1">
    <source>
        <dbReference type="ARBA" id="ARBA00008025"/>
    </source>
</evidence>
<dbReference type="Pfam" id="PF00957">
    <property type="entry name" value="Synaptobrevin"/>
    <property type="match status" value="1"/>
</dbReference>
<dbReference type="PANTHER" id="PTHR45806:SF1">
    <property type="entry name" value="SYNAPTOBREVIN HOMOLOG YKT6"/>
    <property type="match status" value="1"/>
</dbReference>
<evidence type="ECO:0000256" key="5">
    <source>
        <dbReference type="ARBA" id="ARBA00023288"/>
    </source>
</evidence>
<dbReference type="InterPro" id="IPR042855">
    <property type="entry name" value="V_SNARE_CC"/>
</dbReference>
<protein>
    <submittedName>
        <fullName evidence="11">Putative Ykt6 protein</fullName>
    </submittedName>
</protein>
<evidence type="ECO:0000259" key="9">
    <source>
        <dbReference type="PROSITE" id="PS50859"/>
    </source>
</evidence>
<evidence type="ECO:0000256" key="3">
    <source>
        <dbReference type="ARBA" id="ARBA00023136"/>
    </source>
</evidence>
<dbReference type="SUPFAM" id="SSF58038">
    <property type="entry name" value="SNARE fusion complex"/>
    <property type="match status" value="1"/>
</dbReference>
<evidence type="ECO:0000313" key="11">
    <source>
        <dbReference type="EMBL" id="KAA6396624.1"/>
    </source>
</evidence>
<evidence type="ECO:0000256" key="6">
    <source>
        <dbReference type="ARBA" id="ARBA00023289"/>
    </source>
</evidence>
<dbReference type="PANTHER" id="PTHR45806">
    <property type="entry name" value="SYNAPTOBREVIN HOMOLOG YKT6"/>
    <property type="match status" value="1"/>
</dbReference>
<comment type="similarity">
    <text evidence="1">Belongs to the synaptobrevin family.</text>
</comment>
<dbReference type="GO" id="GO:0006888">
    <property type="term" value="P:endoplasmic reticulum to Golgi vesicle-mediated transport"/>
    <property type="evidence" value="ECO:0007669"/>
    <property type="project" value="TreeGrafter"/>
</dbReference>
<evidence type="ECO:0000259" key="10">
    <source>
        <dbReference type="PROSITE" id="PS50892"/>
    </source>
</evidence>
<evidence type="ECO:0000256" key="7">
    <source>
        <dbReference type="ARBA" id="ARBA00046278"/>
    </source>
</evidence>
<dbReference type="EMBL" id="SNRW01001382">
    <property type="protein sequence ID" value="KAA6396624.1"/>
    <property type="molecule type" value="Genomic_DNA"/>
</dbReference>
<evidence type="ECO:0000313" key="12">
    <source>
        <dbReference type="Proteomes" id="UP000324800"/>
    </source>
</evidence>
<keyword evidence="3" id="KW-0472">Membrane</keyword>
<dbReference type="InterPro" id="IPR010908">
    <property type="entry name" value="Longin_dom"/>
</dbReference>
<dbReference type="GO" id="GO:0016020">
    <property type="term" value="C:membrane"/>
    <property type="evidence" value="ECO:0007669"/>
    <property type="project" value="InterPro"/>
</dbReference>
<evidence type="ECO:0000256" key="2">
    <source>
        <dbReference type="ARBA" id="ARBA00022481"/>
    </source>
</evidence>
<comment type="subcellular location">
    <subcellularLocation>
        <location evidence="7">Endomembrane system</location>
        <topology evidence="7">Lipid-anchor</topology>
        <orientation evidence="7">Cytoplasmic side</orientation>
    </subcellularLocation>
</comment>
<dbReference type="SUPFAM" id="SSF64356">
    <property type="entry name" value="SNARE-like"/>
    <property type="match status" value="1"/>
</dbReference>
<keyword evidence="8" id="KW-0175">Coiled coil</keyword>
<comment type="caution">
    <text evidence="11">The sequence shown here is derived from an EMBL/GenBank/DDBJ whole genome shotgun (WGS) entry which is preliminary data.</text>
</comment>
<dbReference type="Gene3D" id="1.20.5.110">
    <property type="match status" value="1"/>
</dbReference>
<proteinExistence type="inferred from homology"/>
<dbReference type="OrthoDB" id="27923at2759"/>
<name>A0A5J4WNU5_9EUKA</name>
<keyword evidence="4" id="KW-0564">Palmitate</keyword>
<gene>
    <name evidence="11" type="ORF">EZS28_007848</name>
</gene>
<dbReference type="Gene3D" id="3.30.450.50">
    <property type="entry name" value="Longin domain"/>
    <property type="match status" value="1"/>
</dbReference>
<feature type="domain" description="V-SNARE coiled-coil homology" evidence="10">
    <location>
        <begin position="131"/>
        <end position="197"/>
    </location>
</feature>
<reference evidence="11 12" key="1">
    <citation type="submission" date="2019-03" db="EMBL/GenBank/DDBJ databases">
        <title>Single cell metagenomics reveals metabolic interactions within the superorganism composed of flagellate Streblomastix strix and complex community of Bacteroidetes bacteria on its surface.</title>
        <authorList>
            <person name="Treitli S.C."/>
            <person name="Kolisko M."/>
            <person name="Husnik F."/>
            <person name="Keeling P."/>
            <person name="Hampl V."/>
        </authorList>
    </citation>
    <scope>NUCLEOTIDE SEQUENCE [LARGE SCALE GENOMIC DNA]</scope>
    <source>
        <strain evidence="11">ST1C</strain>
    </source>
</reference>
<accession>A0A5J4WNU5</accession>
<dbReference type="PRINTS" id="PR00219">
    <property type="entry name" value="SYNAPTOBREVN"/>
</dbReference>
<dbReference type="GO" id="GO:0005484">
    <property type="term" value="F:SNAP receptor activity"/>
    <property type="evidence" value="ECO:0007669"/>
    <property type="project" value="TreeGrafter"/>
</dbReference>
<keyword evidence="5" id="KW-0449">Lipoprotein</keyword>
<feature type="domain" description="Longin" evidence="9">
    <location>
        <begin position="51"/>
        <end position="97"/>
    </location>
</feature>
<dbReference type="PROSITE" id="PS50892">
    <property type="entry name" value="V_SNARE"/>
    <property type="match status" value="1"/>
</dbReference>
<dbReference type="Proteomes" id="UP000324800">
    <property type="component" value="Unassembled WGS sequence"/>
</dbReference>
<dbReference type="InterPro" id="IPR001388">
    <property type="entry name" value="Synaptobrevin-like"/>
</dbReference>
<dbReference type="GO" id="GO:0005794">
    <property type="term" value="C:Golgi apparatus"/>
    <property type="evidence" value="ECO:0007669"/>
    <property type="project" value="TreeGrafter"/>
</dbReference>
<evidence type="ECO:0000256" key="4">
    <source>
        <dbReference type="ARBA" id="ARBA00023139"/>
    </source>
</evidence>
<evidence type="ECO:0000256" key="8">
    <source>
        <dbReference type="PROSITE-ProRule" id="PRU00290"/>
    </source>
</evidence>
<dbReference type="PROSITE" id="PS50859">
    <property type="entry name" value="LONGIN"/>
    <property type="match status" value="1"/>
</dbReference>
<keyword evidence="6" id="KW-0636">Prenylation</keyword>
<organism evidence="11 12">
    <name type="scientific">Streblomastix strix</name>
    <dbReference type="NCBI Taxonomy" id="222440"/>
    <lineage>
        <taxon>Eukaryota</taxon>
        <taxon>Metamonada</taxon>
        <taxon>Preaxostyla</taxon>
        <taxon>Oxymonadida</taxon>
        <taxon>Streblomastigidae</taxon>
        <taxon>Streblomastix</taxon>
    </lineage>
</organism>